<dbReference type="Proteomes" id="UP000254266">
    <property type="component" value="Unassembled WGS sequence"/>
</dbReference>
<dbReference type="Pfam" id="PF25975">
    <property type="entry name" value="CzcB_C"/>
    <property type="match status" value="1"/>
</dbReference>
<dbReference type="InterPro" id="IPR058625">
    <property type="entry name" value="MdtA-like_BSH"/>
</dbReference>
<dbReference type="GO" id="GO:1990281">
    <property type="term" value="C:efflux pump complex"/>
    <property type="evidence" value="ECO:0007669"/>
    <property type="project" value="TreeGrafter"/>
</dbReference>
<dbReference type="Gene3D" id="1.10.287.470">
    <property type="entry name" value="Helix hairpin bin"/>
    <property type="match status" value="1"/>
</dbReference>
<proteinExistence type="inferred from homology"/>
<dbReference type="PANTHER" id="PTHR30469">
    <property type="entry name" value="MULTIDRUG RESISTANCE PROTEIN MDTA"/>
    <property type="match status" value="1"/>
</dbReference>
<dbReference type="PANTHER" id="PTHR30469:SF11">
    <property type="entry name" value="BLL4320 PROTEIN"/>
    <property type="match status" value="1"/>
</dbReference>
<evidence type="ECO:0000259" key="4">
    <source>
        <dbReference type="Pfam" id="PF25975"/>
    </source>
</evidence>
<evidence type="ECO:0000256" key="1">
    <source>
        <dbReference type="ARBA" id="ARBA00009477"/>
    </source>
</evidence>
<dbReference type="InterPro" id="IPR006143">
    <property type="entry name" value="RND_pump_MFP"/>
</dbReference>
<dbReference type="NCBIfam" id="TIGR01730">
    <property type="entry name" value="RND_mfp"/>
    <property type="match status" value="1"/>
</dbReference>
<dbReference type="EMBL" id="QFXC01000011">
    <property type="protein sequence ID" value="RDH83142.1"/>
    <property type="molecule type" value="Genomic_DNA"/>
</dbReference>
<accession>A0A370DE01</accession>
<feature type="domain" description="Multidrug resistance protein MdtA-like barrel-sandwich hybrid" evidence="2">
    <location>
        <begin position="41"/>
        <end position="161"/>
    </location>
</feature>
<dbReference type="Pfam" id="PF25954">
    <property type="entry name" value="Beta-barrel_RND_2"/>
    <property type="match status" value="1"/>
</dbReference>
<comment type="similarity">
    <text evidence="1">Belongs to the membrane fusion protein (MFP) (TC 8.A.1) family.</text>
</comment>
<feature type="domain" description="CzcB-like C-terminal circularly permuted SH3-like" evidence="4">
    <location>
        <begin position="282"/>
        <end position="322"/>
    </location>
</feature>
<gene>
    <name evidence="5" type="ORF">DIZ80_09410</name>
</gene>
<name>A0A370DE01_9GAMM</name>
<dbReference type="Gene3D" id="2.40.50.100">
    <property type="match status" value="1"/>
</dbReference>
<dbReference type="GO" id="GO:0015562">
    <property type="term" value="F:efflux transmembrane transporter activity"/>
    <property type="evidence" value="ECO:0007669"/>
    <property type="project" value="TreeGrafter"/>
</dbReference>
<dbReference type="FunFam" id="2.40.30.170:FF:000010">
    <property type="entry name" value="Efflux RND transporter periplasmic adaptor subunit"/>
    <property type="match status" value="1"/>
</dbReference>
<sequence length="347" mass="37436">MDEAAKNMMPPPETVTAMQVEDKQWEQTIITTATVTAVQGVTVSAEIGGRVTQINFKSGTIANKGDVLIRLDTASEDAQLAAAEASSVLAEASLTRVRQLSKQKLTSQDALDAAEAKVKQTIAQEHNMRALIAKKTIRAPFSGRLGLRQINLGQILREGDAIVSLHTLDPIYVDFSIPQKILLSLKPDLEVRVTVDAAPDVIFTGKILASNPDVDLVTRSVRVRAKVANPDEALRAGMFANVTVVMPEKQSVLPIITTAIAYATFGDSVFVIEEQKNEQTGKTEKVLRQQFVQLGQTQGDFVNVIDGLKAGESIVTSGVFKLRSGMKVIIDNTLAPEPSLDPHPSNS</sequence>
<dbReference type="Gene3D" id="2.40.30.170">
    <property type="match status" value="1"/>
</dbReference>
<feature type="domain" description="CusB-like beta-barrel" evidence="3">
    <location>
        <begin position="171"/>
        <end position="244"/>
    </location>
</feature>
<dbReference type="InterPro" id="IPR058649">
    <property type="entry name" value="CzcB_C"/>
</dbReference>
<dbReference type="SUPFAM" id="SSF111369">
    <property type="entry name" value="HlyD-like secretion proteins"/>
    <property type="match status" value="1"/>
</dbReference>
<evidence type="ECO:0000313" key="5">
    <source>
        <dbReference type="EMBL" id="RDH83142.1"/>
    </source>
</evidence>
<comment type="caution">
    <text evidence="5">The sequence shown here is derived from an EMBL/GenBank/DDBJ whole genome shotgun (WGS) entry which is preliminary data.</text>
</comment>
<dbReference type="Pfam" id="PF25917">
    <property type="entry name" value="BSH_RND"/>
    <property type="match status" value="1"/>
</dbReference>
<protein>
    <submittedName>
        <fullName evidence="5">Efflux transporter periplasmic adaptor subunit</fullName>
    </submittedName>
</protein>
<evidence type="ECO:0000313" key="6">
    <source>
        <dbReference type="Proteomes" id="UP000254266"/>
    </source>
</evidence>
<dbReference type="AlphaFoldDB" id="A0A370DE01"/>
<organism evidence="5 6">
    <name type="scientific">endosymbiont of Galathealinum brachiosum</name>
    <dbReference type="NCBI Taxonomy" id="2200906"/>
    <lineage>
        <taxon>Bacteria</taxon>
        <taxon>Pseudomonadati</taxon>
        <taxon>Pseudomonadota</taxon>
        <taxon>Gammaproteobacteria</taxon>
        <taxon>sulfur-oxidizing symbionts</taxon>
    </lineage>
</organism>
<keyword evidence="6" id="KW-1185">Reference proteome</keyword>
<dbReference type="Gene3D" id="2.40.420.20">
    <property type="match status" value="1"/>
</dbReference>
<reference evidence="5 6" key="1">
    <citation type="journal article" date="2018" name="ISME J.">
        <title>Endosymbiont genomes yield clues of tubeworm success.</title>
        <authorList>
            <person name="Li Y."/>
            <person name="Liles M.R."/>
            <person name="Halanych K.M."/>
        </authorList>
    </citation>
    <scope>NUCLEOTIDE SEQUENCE [LARGE SCALE GENOMIC DNA]</scope>
    <source>
        <strain evidence="5">A1464</strain>
    </source>
</reference>
<evidence type="ECO:0000259" key="2">
    <source>
        <dbReference type="Pfam" id="PF25917"/>
    </source>
</evidence>
<dbReference type="InterPro" id="IPR058792">
    <property type="entry name" value="Beta-barrel_RND_2"/>
</dbReference>
<evidence type="ECO:0000259" key="3">
    <source>
        <dbReference type="Pfam" id="PF25954"/>
    </source>
</evidence>